<name>A0A9N8V204_9GLOM</name>
<evidence type="ECO:0000313" key="1">
    <source>
        <dbReference type="EMBL" id="CAG8433801.1"/>
    </source>
</evidence>
<keyword evidence="2" id="KW-1185">Reference proteome</keyword>
<gene>
    <name evidence="1" type="ORF">AGERDE_LOCUS234</name>
</gene>
<comment type="caution">
    <text evidence="1">The sequence shown here is derived from an EMBL/GenBank/DDBJ whole genome shotgun (WGS) entry which is preliminary data.</text>
</comment>
<dbReference type="AlphaFoldDB" id="A0A9N8V204"/>
<organism evidence="1 2">
    <name type="scientific">Ambispora gerdemannii</name>
    <dbReference type="NCBI Taxonomy" id="144530"/>
    <lineage>
        <taxon>Eukaryota</taxon>
        <taxon>Fungi</taxon>
        <taxon>Fungi incertae sedis</taxon>
        <taxon>Mucoromycota</taxon>
        <taxon>Glomeromycotina</taxon>
        <taxon>Glomeromycetes</taxon>
        <taxon>Archaeosporales</taxon>
        <taxon>Ambisporaceae</taxon>
        <taxon>Ambispora</taxon>
    </lineage>
</organism>
<dbReference type="EMBL" id="CAJVPL010000011">
    <property type="protein sequence ID" value="CAG8433801.1"/>
    <property type="molecule type" value="Genomic_DNA"/>
</dbReference>
<reference evidence="1" key="1">
    <citation type="submission" date="2021-06" db="EMBL/GenBank/DDBJ databases">
        <authorList>
            <person name="Kallberg Y."/>
            <person name="Tangrot J."/>
            <person name="Rosling A."/>
        </authorList>
    </citation>
    <scope>NUCLEOTIDE SEQUENCE</scope>
    <source>
        <strain evidence="1">MT106</strain>
    </source>
</reference>
<sequence>MQYQKKRHDGERSISLRDLAQCWASGPRKRPTARDIKSMFNKSLFLLHGSEMKQKTTGRNERWYSQRQEVTQVMPLRKQIATALGVGEAVGE</sequence>
<dbReference type="Proteomes" id="UP000789831">
    <property type="component" value="Unassembled WGS sequence"/>
</dbReference>
<accession>A0A9N8V204</accession>
<proteinExistence type="predicted"/>
<evidence type="ECO:0000313" key="2">
    <source>
        <dbReference type="Proteomes" id="UP000789831"/>
    </source>
</evidence>
<protein>
    <submittedName>
        <fullName evidence="1">12490_t:CDS:1</fullName>
    </submittedName>
</protein>